<dbReference type="RefSeq" id="WP_179279836.1">
    <property type="nucleotide sequence ID" value="NZ_FZOF01000007.1"/>
</dbReference>
<sequence>MPTVSTSVIVTRTVEEVFDYLADARNLASWNSGVAAVAADAITPGERAVYRYHYPGRHREHRLVCSVFQPCRRITYRGRRMWSPLGTQTPEFAFRMLPHSRGAFVQLQVTCQLGGGMLLLGPFLGWAWRRDLPEDARRLREALGDHGIMPPPPMPPPPPPSATTGALLAGQARAPAPAGAVPAPPARGLRRAMARVAGQGRIGTGS</sequence>
<protein>
    <submittedName>
        <fullName evidence="2">Polyketide cyclase / dehydrase and lipid transport</fullName>
    </submittedName>
</protein>
<dbReference type="InterPro" id="IPR023393">
    <property type="entry name" value="START-like_dom_sf"/>
</dbReference>
<dbReference type="SUPFAM" id="SSF55961">
    <property type="entry name" value="Bet v1-like"/>
    <property type="match status" value="1"/>
</dbReference>
<evidence type="ECO:0000313" key="2">
    <source>
        <dbReference type="EMBL" id="SNS64939.1"/>
    </source>
</evidence>
<name>A0A239G750_9ACTN</name>
<feature type="compositionally biased region" description="Pro residues" evidence="1">
    <location>
        <begin position="149"/>
        <end position="161"/>
    </location>
</feature>
<feature type="region of interest" description="Disordered" evidence="1">
    <location>
        <begin position="171"/>
        <end position="206"/>
    </location>
</feature>
<dbReference type="AlphaFoldDB" id="A0A239G750"/>
<dbReference type="Gene3D" id="3.30.530.20">
    <property type="match status" value="1"/>
</dbReference>
<reference evidence="2 3" key="1">
    <citation type="submission" date="2017-06" db="EMBL/GenBank/DDBJ databases">
        <authorList>
            <person name="Kim H.J."/>
            <person name="Triplett B.A."/>
        </authorList>
    </citation>
    <scope>NUCLEOTIDE SEQUENCE [LARGE SCALE GENOMIC DNA]</scope>
    <source>
        <strain evidence="2 3">CGMCC 4.1858</strain>
    </source>
</reference>
<feature type="compositionally biased region" description="Low complexity" evidence="1">
    <location>
        <begin position="171"/>
        <end position="181"/>
    </location>
</feature>
<proteinExistence type="predicted"/>
<organism evidence="2 3">
    <name type="scientific">Actinacidiphila glaucinigra</name>
    <dbReference type="NCBI Taxonomy" id="235986"/>
    <lineage>
        <taxon>Bacteria</taxon>
        <taxon>Bacillati</taxon>
        <taxon>Actinomycetota</taxon>
        <taxon>Actinomycetes</taxon>
        <taxon>Kitasatosporales</taxon>
        <taxon>Streptomycetaceae</taxon>
        <taxon>Actinacidiphila</taxon>
    </lineage>
</organism>
<dbReference type="Pfam" id="PF10604">
    <property type="entry name" value="Polyketide_cyc2"/>
    <property type="match status" value="1"/>
</dbReference>
<dbReference type="InterPro" id="IPR019587">
    <property type="entry name" value="Polyketide_cyclase/dehydratase"/>
</dbReference>
<dbReference type="EMBL" id="FZOF01000007">
    <property type="protein sequence ID" value="SNS64939.1"/>
    <property type="molecule type" value="Genomic_DNA"/>
</dbReference>
<keyword evidence="3" id="KW-1185">Reference proteome</keyword>
<dbReference type="Proteomes" id="UP000198280">
    <property type="component" value="Unassembled WGS sequence"/>
</dbReference>
<gene>
    <name evidence="2" type="ORF">SAMN05216252_107260</name>
</gene>
<accession>A0A239G750</accession>
<evidence type="ECO:0000313" key="3">
    <source>
        <dbReference type="Proteomes" id="UP000198280"/>
    </source>
</evidence>
<feature type="region of interest" description="Disordered" evidence="1">
    <location>
        <begin position="147"/>
        <end position="166"/>
    </location>
</feature>
<evidence type="ECO:0000256" key="1">
    <source>
        <dbReference type="SAM" id="MobiDB-lite"/>
    </source>
</evidence>